<dbReference type="EMBL" id="CAJOBH010070560">
    <property type="protein sequence ID" value="CAF4469922.1"/>
    <property type="molecule type" value="Genomic_DNA"/>
</dbReference>
<sequence length="37" mass="4602">YEDEEEKRQDVESKRQYLLNRSKEKRVKDAEMMAKIK</sequence>
<proteinExistence type="predicted"/>
<dbReference type="Proteomes" id="UP000681967">
    <property type="component" value="Unassembled WGS sequence"/>
</dbReference>
<reference evidence="1" key="1">
    <citation type="submission" date="2021-02" db="EMBL/GenBank/DDBJ databases">
        <authorList>
            <person name="Nowell W R."/>
        </authorList>
    </citation>
    <scope>NUCLEOTIDE SEQUENCE</scope>
</reference>
<evidence type="ECO:0000313" key="1">
    <source>
        <dbReference type="EMBL" id="CAF4469922.1"/>
    </source>
</evidence>
<evidence type="ECO:0000313" key="2">
    <source>
        <dbReference type="Proteomes" id="UP000681967"/>
    </source>
</evidence>
<protein>
    <submittedName>
        <fullName evidence="1">Uncharacterized protein</fullName>
    </submittedName>
</protein>
<comment type="caution">
    <text evidence="1">The sequence shown here is derived from an EMBL/GenBank/DDBJ whole genome shotgun (WGS) entry which is preliminary data.</text>
</comment>
<gene>
    <name evidence="1" type="ORF">BYL167_LOCUS34611</name>
</gene>
<organism evidence="1 2">
    <name type="scientific">Rotaria magnacalcarata</name>
    <dbReference type="NCBI Taxonomy" id="392030"/>
    <lineage>
        <taxon>Eukaryota</taxon>
        <taxon>Metazoa</taxon>
        <taxon>Spiralia</taxon>
        <taxon>Gnathifera</taxon>
        <taxon>Rotifera</taxon>
        <taxon>Eurotatoria</taxon>
        <taxon>Bdelloidea</taxon>
        <taxon>Philodinida</taxon>
        <taxon>Philodinidae</taxon>
        <taxon>Rotaria</taxon>
    </lineage>
</organism>
<feature type="non-terminal residue" evidence="1">
    <location>
        <position position="1"/>
    </location>
</feature>
<name>A0A8S2X1L0_9BILA</name>
<accession>A0A8S2X1L0</accession>
<dbReference type="AlphaFoldDB" id="A0A8S2X1L0"/>